<dbReference type="InterPro" id="IPR013217">
    <property type="entry name" value="Methyltransf_12"/>
</dbReference>
<keyword evidence="7" id="KW-0511">Multifunctional enzyme</keyword>
<dbReference type="PROSITE" id="PS52004">
    <property type="entry name" value="KS3_2"/>
    <property type="match status" value="1"/>
</dbReference>
<dbReference type="PANTHER" id="PTHR43775:SF20">
    <property type="entry name" value="HYBRID PKS-NRPS SYNTHETASE APDA"/>
    <property type="match status" value="1"/>
</dbReference>
<keyword evidence="1" id="KW-0596">Phosphopantetheine</keyword>
<keyword evidence="2" id="KW-0597">Phosphoprotein</keyword>
<dbReference type="InterPro" id="IPR050091">
    <property type="entry name" value="PKS_NRPS_Biosynth_Enz"/>
</dbReference>
<dbReference type="InterPro" id="IPR049552">
    <property type="entry name" value="PKS_DH_N"/>
</dbReference>
<dbReference type="SMART" id="SM00826">
    <property type="entry name" value="PKS_DH"/>
    <property type="match status" value="1"/>
</dbReference>
<feature type="region of interest" description="Disordered" evidence="10">
    <location>
        <begin position="2492"/>
        <end position="2543"/>
    </location>
</feature>
<dbReference type="InterPro" id="IPR006162">
    <property type="entry name" value="Ppantetheine_attach_site"/>
</dbReference>
<dbReference type="Gene3D" id="3.30.559.30">
    <property type="entry name" value="Nonribosomal peptide synthetase, condensation domain"/>
    <property type="match status" value="1"/>
</dbReference>
<dbReference type="Gene3D" id="3.30.559.10">
    <property type="entry name" value="Chloramphenicol acetyltransferase-like domain"/>
    <property type="match status" value="1"/>
</dbReference>
<dbReference type="InterPro" id="IPR036291">
    <property type="entry name" value="NAD(P)-bd_dom_sf"/>
</dbReference>
<evidence type="ECO:0000256" key="5">
    <source>
        <dbReference type="ARBA" id="ARBA00022679"/>
    </source>
</evidence>
<feature type="domain" description="Carrier" evidence="11">
    <location>
        <begin position="2408"/>
        <end position="2485"/>
    </location>
</feature>
<dbReference type="InterPro" id="IPR049551">
    <property type="entry name" value="PKS_DH_C"/>
</dbReference>
<dbReference type="InterPro" id="IPR049900">
    <property type="entry name" value="PKS_mFAS_DH"/>
</dbReference>
<proteinExistence type="inferred from homology"/>
<reference evidence="15" key="1">
    <citation type="journal article" date="2017" name="Nat. Microbiol.">
        <title>Global analysis of biosynthetic gene clusters reveals vast potential of secondary metabolite production in Penicillium species.</title>
        <authorList>
            <person name="Nielsen J.C."/>
            <person name="Grijseels S."/>
            <person name="Prigent S."/>
            <person name="Ji B."/>
            <person name="Dainat J."/>
            <person name="Nielsen K.F."/>
            <person name="Frisvad J.C."/>
            <person name="Workman M."/>
            <person name="Nielsen J."/>
        </authorList>
    </citation>
    <scope>NUCLEOTIDE SEQUENCE [LARGE SCALE GENOMIC DNA]</scope>
    <source>
        <strain evidence="15">IBT 24891</strain>
    </source>
</reference>
<dbReference type="STRING" id="303698.A0A1V6T7A7"/>
<dbReference type="InterPro" id="IPR042099">
    <property type="entry name" value="ANL_N_sf"/>
</dbReference>
<dbReference type="InterPro" id="IPR016039">
    <property type="entry name" value="Thiolase-like"/>
</dbReference>
<organism evidence="14 15">
    <name type="scientific">Penicillium steckii</name>
    <dbReference type="NCBI Taxonomy" id="303698"/>
    <lineage>
        <taxon>Eukaryota</taxon>
        <taxon>Fungi</taxon>
        <taxon>Dikarya</taxon>
        <taxon>Ascomycota</taxon>
        <taxon>Pezizomycotina</taxon>
        <taxon>Eurotiomycetes</taxon>
        <taxon>Eurotiomycetidae</taxon>
        <taxon>Eurotiales</taxon>
        <taxon>Aspergillaceae</taxon>
        <taxon>Penicillium</taxon>
    </lineage>
</organism>
<evidence type="ECO:0000256" key="4">
    <source>
        <dbReference type="ARBA" id="ARBA00022603"/>
    </source>
</evidence>
<dbReference type="InterPro" id="IPR020806">
    <property type="entry name" value="PKS_PP-bd"/>
</dbReference>
<dbReference type="InterPro" id="IPR036736">
    <property type="entry name" value="ACP-like_sf"/>
</dbReference>
<dbReference type="GO" id="GO:0004315">
    <property type="term" value="F:3-oxoacyl-[acyl-carrier-protein] synthase activity"/>
    <property type="evidence" value="ECO:0007669"/>
    <property type="project" value="InterPro"/>
</dbReference>
<accession>A0A1V6T7A7</accession>
<dbReference type="InterPro" id="IPR057326">
    <property type="entry name" value="KR_dom"/>
</dbReference>
<dbReference type="GO" id="GO:0009403">
    <property type="term" value="P:toxin biosynthetic process"/>
    <property type="evidence" value="ECO:0007669"/>
    <property type="project" value="UniProtKB-ARBA"/>
</dbReference>
<dbReference type="InterPro" id="IPR020841">
    <property type="entry name" value="PKS_Beta-ketoAc_synthase_dom"/>
</dbReference>
<evidence type="ECO:0000256" key="7">
    <source>
        <dbReference type="ARBA" id="ARBA00023268"/>
    </source>
</evidence>
<dbReference type="GO" id="GO:0008168">
    <property type="term" value="F:methyltransferase activity"/>
    <property type="evidence" value="ECO:0007669"/>
    <property type="project" value="UniProtKB-KW"/>
</dbReference>
<dbReference type="InterPro" id="IPR014031">
    <property type="entry name" value="Ketoacyl_synth_C"/>
</dbReference>
<dbReference type="CDD" id="cd19532">
    <property type="entry name" value="C_PKS-NRPS"/>
    <property type="match status" value="1"/>
</dbReference>
<dbReference type="InterPro" id="IPR009081">
    <property type="entry name" value="PP-bd_ACP"/>
</dbReference>
<feature type="active site" description="Proton acceptor; for dehydratase activity" evidence="9">
    <location>
        <position position="969"/>
    </location>
</feature>
<evidence type="ECO:0000259" key="13">
    <source>
        <dbReference type="PROSITE" id="PS52019"/>
    </source>
</evidence>
<dbReference type="Pfam" id="PF00109">
    <property type="entry name" value="ketoacyl-synt"/>
    <property type="match status" value="1"/>
</dbReference>
<dbReference type="Gene3D" id="3.40.50.12780">
    <property type="entry name" value="N-terminal domain of ligase-like"/>
    <property type="match status" value="1"/>
</dbReference>
<dbReference type="PROSITE" id="PS00455">
    <property type="entry name" value="AMP_BINDING"/>
    <property type="match status" value="1"/>
</dbReference>
<dbReference type="Gene3D" id="3.30.300.30">
    <property type="match status" value="1"/>
</dbReference>
<dbReference type="SMART" id="SM00825">
    <property type="entry name" value="PKS_KS"/>
    <property type="match status" value="1"/>
</dbReference>
<evidence type="ECO:0000313" key="14">
    <source>
        <dbReference type="EMBL" id="OQE21884.1"/>
    </source>
</evidence>
<evidence type="ECO:0000256" key="3">
    <source>
        <dbReference type="ARBA" id="ARBA00022598"/>
    </source>
</evidence>
<dbReference type="Gene3D" id="3.40.366.10">
    <property type="entry name" value="Malonyl-Coenzyme A Acyl Carrier Protein, domain 2"/>
    <property type="match status" value="1"/>
</dbReference>
<dbReference type="Pfam" id="PF00501">
    <property type="entry name" value="AMP-binding"/>
    <property type="match status" value="1"/>
</dbReference>
<dbReference type="Pfam" id="PF00668">
    <property type="entry name" value="Condensation"/>
    <property type="match status" value="1"/>
</dbReference>
<dbReference type="SUPFAM" id="SSF51735">
    <property type="entry name" value="NAD(P)-binding Rossmann-fold domains"/>
    <property type="match status" value="2"/>
</dbReference>
<keyword evidence="4" id="KW-0489">Methyltransferase</keyword>
<keyword evidence="5" id="KW-0808">Transferase</keyword>
<dbReference type="SMART" id="SM00823">
    <property type="entry name" value="PKS_PP"/>
    <property type="match status" value="2"/>
</dbReference>
<dbReference type="Pfam" id="PF02801">
    <property type="entry name" value="Ketoacyl-synt_C"/>
    <property type="match status" value="1"/>
</dbReference>
<dbReference type="Gene3D" id="3.40.50.720">
    <property type="entry name" value="NAD(P)-binding Rossmann-like Domain"/>
    <property type="match status" value="2"/>
</dbReference>
<dbReference type="InterPro" id="IPR013968">
    <property type="entry name" value="PKS_KR"/>
</dbReference>
<dbReference type="SUPFAM" id="SSF47336">
    <property type="entry name" value="ACP-like"/>
    <property type="match status" value="2"/>
</dbReference>
<protein>
    <recommendedName>
        <fullName evidence="16">Carrier domain-containing protein</fullName>
    </recommendedName>
</protein>
<dbReference type="Pfam" id="PF21089">
    <property type="entry name" value="PKS_DH_N"/>
    <property type="match status" value="1"/>
</dbReference>
<dbReference type="GO" id="GO:0031177">
    <property type="term" value="F:phosphopantetheine binding"/>
    <property type="evidence" value="ECO:0007669"/>
    <property type="project" value="InterPro"/>
</dbReference>
<dbReference type="NCBIfam" id="TIGR01733">
    <property type="entry name" value="AA-adenyl-dom"/>
    <property type="match status" value="1"/>
</dbReference>
<dbReference type="Pfam" id="PF08659">
    <property type="entry name" value="KR"/>
    <property type="match status" value="1"/>
</dbReference>
<dbReference type="FunFam" id="3.40.47.10:FF:000019">
    <property type="entry name" value="Polyketide synthase type I"/>
    <property type="match status" value="1"/>
</dbReference>
<dbReference type="Pfam" id="PF16197">
    <property type="entry name" value="KAsynt_C_assoc"/>
    <property type="match status" value="1"/>
</dbReference>
<dbReference type="PROSITE" id="PS50075">
    <property type="entry name" value="CARRIER"/>
    <property type="match status" value="2"/>
</dbReference>
<dbReference type="SUPFAM" id="SSF56801">
    <property type="entry name" value="Acetyl-CoA synthetase-like"/>
    <property type="match status" value="1"/>
</dbReference>
<dbReference type="GO" id="GO:1901336">
    <property type="term" value="P:lactone biosynthetic process"/>
    <property type="evidence" value="ECO:0007669"/>
    <property type="project" value="UniProtKB-ARBA"/>
</dbReference>
<dbReference type="InterPro" id="IPR010071">
    <property type="entry name" value="AA_adenyl_dom"/>
</dbReference>
<dbReference type="InterPro" id="IPR029063">
    <property type="entry name" value="SAM-dependent_MTases_sf"/>
</dbReference>
<dbReference type="InterPro" id="IPR020807">
    <property type="entry name" value="PKS_DH"/>
</dbReference>
<evidence type="ECO:0000259" key="11">
    <source>
        <dbReference type="PROSITE" id="PS50075"/>
    </source>
</evidence>
<feature type="active site" description="Proton donor; for dehydratase activity" evidence="9">
    <location>
        <position position="1147"/>
    </location>
</feature>
<dbReference type="GO" id="GO:0016874">
    <property type="term" value="F:ligase activity"/>
    <property type="evidence" value="ECO:0007669"/>
    <property type="project" value="UniProtKB-KW"/>
</dbReference>
<dbReference type="InterPro" id="IPR001227">
    <property type="entry name" value="Ac_transferase_dom_sf"/>
</dbReference>
<comment type="caution">
    <text evidence="14">The sequence shown here is derived from an EMBL/GenBank/DDBJ whole genome shotgun (WGS) entry which is preliminary data.</text>
</comment>
<dbReference type="InterPro" id="IPR014030">
    <property type="entry name" value="Ketoacyl_synth_N"/>
</dbReference>
<evidence type="ECO:0000256" key="6">
    <source>
        <dbReference type="ARBA" id="ARBA00022737"/>
    </source>
</evidence>
<keyword evidence="15" id="KW-1185">Reference proteome</keyword>
<dbReference type="Pfam" id="PF08242">
    <property type="entry name" value="Methyltransf_12"/>
    <property type="match status" value="1"/>
</dbReference>
<evidence type="ECO:0000256" key="1">
    <source>
        <dbReference type="ARBA" id="ARBA00022450"/>
    </source>
</evidence>
<gene>
    <name evidence="14" type="ORF">PENSTE_c011G08446</name>
</gene>
<dbReference type="SUPFAM" id="SSF52777">
    <property type="entry name" value="CoA-dependent acyltransferases"/>
    <property type="match status" value="2"/>
</dbReference>
<feature type="domain" description="Carrier" evidence="11">
    <location>
        <begin position="3548"/>
        <end position="3628"/>
    </location>
</feature>
<evidence type="ECO:0000256" key="10">
    <source>
        <dbReference type="SAM" id="MobiDB-lite"/>
    </source>
</evidence>
<dbReference type="Gene3D" id="3.10.129.110">
    <property type="entry name" value="Polyketide synthase dehydratase"/>
    <property type="match status" value="1"/>
</dbReference>
<feature type="compositionally biased region" description="Polar residues" evidence="10">
    <location>
        <begin position="2492"/>
        <end position="2533"/>
    </location>
</feature>
<dbReference type="InterPro" id="IPR042104">
    <property type="entry name" value="PKS_dehydratase_sf"/>
</dbReference>
<dbReference type="InterPro" id="IPR016036">
    <property type="entry name" value="Malonyl_transacylase_ACP-bd"/>
</dbReference>
<dbReference type="OrthoDB" id="329835at2759"/>
<dbReference type="PROSITE" id="PS52019">
    <property type="entry name" value="PKS_MFAS_DH"/>
    <property type="match status" value="1"/>
</dbReference>
<evidence type="ECO:0000259" key="12">
    <source>
        <dbReference type="PROSITE" id="PS52004"/>
    </source>
</evidence>
<feature type="region of interest" description="C-terminal hotdog fold" evidence="9">
    <location>
        <begin position="1087"/>
        <end position="1241"/>
    </location>
</feature>
<dbReference type="InterPro" id="IPR016035">
    <property type="entry name" value="Acyl_Trfase/lysoPLipase"/>
</dbReference>
<feature type="region of interest" description="N-terminal hotdog fold" evidence="9">
    <location>
        <begin position="937"/>
        <end position="1072"/>
    </location>
</feature>
<dbReference type="GO" id="GO:0004312">
    <property type="term" value="F:fatty acid synthase activity"/>
    <property type="evidence" value="ECO:0007669"/>
    <property type="project" value="TreeGrafter"/>
</dbReference>
<dbReference type="SMART" id="SM00827">
    <property type="entry name" value="PKS_AT"/>
    <property type="match status" value="1"/>
</dbReference>
<dbReference type="EMBL" id="MLKD01000011">
    <property type="protein sequence ID" value="OQE21884.1"/>
    <property type="molecule type" value="Genomic_DNA"/>
</dbReference>
<dbReference type="Gene3D" id="3.40.47.10">
    <property type="match status" value="1"/>
</dbReference>
<sequence>MNVEEPIAVVGSGLRFPGSSTSPSKLWDLLTQPRDLLTRIPENRFNADAHHHPNPDYHGALNVTESYFIDQDHRHFDANFFNIKAVEVSAIDPQQRLLMEVVYESLEAAGLSIESLAGSQTGVYVGMMCGDHSDILNSDVNSLPTYTATGNARSIMSNRISYFFDWHGPSMTIDTACSSSLVAVHQAVQLLRSGDSRVTVAAGTNMILAPMQYVGASKLHMLAADSRSRMWDVDASGYARGEGVAAVILKRLSDAIADGDNIECVIRSSGVNQDGRTKGITVPSSTAQRDLIFRTYAKAGLDPLNPQERCQYFEAHGTGTAAGDPKEAEAISQSFFQPDEDVKSKDEVPLYVGSIKTVIGHTEGTAGLAGLIKASLALQHGIIPPNLLFNKLHPNIEPFYTNLEVPTSLRKWPALPEGTPRRASINSFGFGGTNAHVILENYTAPPSLETTSPVSQQFAPFVFSAASEKSLRGVLGDYVEYLSAHPDVSLKDLSYTLYGRRSEHAIRASFSASSVEDLQAKIKEQLGDGKNAQNVCVRAKVLSSPPRLLGVFTGQGAQWPTMARELVFNSPYARKVVEELEAVLQTLPEPERPDWSLMDELLCDASKSRLDSAQIAQPLCTVVQIILFELIQAAGVKFQAVVGHSSGEIAAAYAAGCITRDDAVKIAYYRGYFTHHTPSSKPGAMMAAGTSFEDANELCSLPMFKGRLAVAAINSSTSVTISGDRDAIEQAKEILEDEQKFARLLKVDKAYHSSHMIPCSTGYVEALKRCNIQPQQGSKDCVWYSSTYEKREMQGDDDLTGQYWADNMVRPVLFAQAVTSAGAGGAFDLGVEVGPHAALKGPAVQTIQETQKDPILYTGVIHRGKNDIEAMSDALGYIWSQLSTHKLDLRSFDSLVSGEKTRSVVPDLPTYHWNHDTLYWHSTRASKAFLGRKTGTNPLLGTRTTDIMEREMRWRNMLRLNEKPWINGHQLQGQVVYPATAYIATAVEAARFLVPKEEDIAVIEVHDFSLGKPLVFSEGDSGIETVFAVDGITMTDEKTYSASFVFHACSSAETDQLSTHATGRITVTLGKSSPSLFPTRKPDLPNLVSIPQDRFYASLEPLGYSYSGWFRTLSSIKRRMNFSSSHITVPPQDDEPEKMLLHPALLDSALQGIFLAYCWPGDGSLEQLHVPTGIKTFRVNAGLCRQALVPSSDVGACSQLTSNPIATRQLNGDVEIYAPDGTGLVQMEGIKVVAFAEATADMDRAIFSEHVWGVAAPSCELVMGDQRATEEDYEFSYAMERVSINYMKQMVELFPEEKRKTMGLEWHFERMFDFFVDVLTTVKAGTRDCAQSEWVDDDEETIAALKAKHGHRVDMQLACQVGDHLAPVLRGETTILEHMTKDNLLNRFYEVGLGLKEFSYLLGKTVKQVVHRDPRMKILEIGAGTGGATKLIMSDIGRSFASYTYTDISTGFFEKAQEVFSLFSDKMIFKTLDVEKDIVQQGYEEHTYDLVVASLVLHATTDIHRTLTNARRLLKPGGQLIILEVSNNDVSRVGFMMCALPGWWLGQNDGRTLSPCISTLEWHNALLQSGFSGIDSSTPENDAIPYPLAIIVSQAVDDRMTLLREPLSAAGLQAAVDTELDLVLVGGQTLNTTRLVQGILRLLPTGTKHTIFKTLGDVDATKISTKSAILVLTELDEPVFKRLTDKTLKGLQALFESQRTVLWITQGCRSENPYMNMSVGLGRSLVLENPDLTLQFLDLEVDSKPEPRSLLESMLRLRQGDVLKRDGQLEDLHWTNEHELAYENGALMLSRVYQNKTLNSRYNAFKRKITETATLNSQSTPVKLSSDASSRHTLMHDDSLASRLLDSQSIIDTGAEVLINVTHSLLVPIATRPDTAYLVIGTNSSTGASTIAVTPTNGSQALVASEKAIEVTILLGQEASLLKRLAVELQSDSILSVCRPGSTLLVHEPTPAIASSILKRAGDANIEVHFSTASEPKTADDWIFIDVYSPKRVVEASIPTGVSVFVDCAANQGNEFSSSGLLLRSCLSDTSLQITLDGVSTLQQILEPSGAHSIQNILADSVQRALAETVKSVNELATLDLEQLVGSDIDHSQQVIVNWTGTTKIPVQLSTVESQVKFRPDRTYVLFGLTSDLAQSICDWMASHGARNIVLTSRNPKIEPQWVKLLAKKGVRLEAFANDITDKAALSGLVDTLRQNFPPIAGIAHGAMVLDDTSFFEMPFEKMQKVLGPKVQGAIYLDEIFQSDALDFFVFFSSVTAIAGNRGQSAYTTANMFMSSLVTQRRQRGLAASILHIGAVMGVGYINRGFSDAIFAALRKTGFMMMSEREFHLCFGEAVVASHPRSDLNPEVITALETIRSTEVRPPWADFPRFQHCVQLEEAGDKKEKKKTAAVSVKTRLQEASNASEVFEIVSDSFFQKLQISLQLPSETEKAHVLASGLDDLGVDSLIAVEIRSWFAKEIETEIPVFKVLSGGSVGQLLEYAIENMPAKLVPNSNGEQATVSESESADVQLTPASTPSAPSVNMASDSTGSSQVGEDIDSSVDMGVTPLETPFEDAEIKKSLSVAGIEPPPTEEIPAVDFEKIIPMSPGQSRFWFLKHLMKDQTTANSTIAVAIEGSLRLDSLEDAVRKIATHHEAFRTSFFTDENHKPVQAISATSTLYLERKVVVDESEVKEEFENLKNHVYDLEHGETLRLVHLSFTPTKSYLFIGSHHITLDGISLEVFLQTLQRAYNGQPLSKNTFQYSDYSEQLRQEISSGSLQSDIEYWKVELANHPSALPLLPFSSTKTRKPLEEYSHVSLNRIVPAVLAKQIQETCQRLKANVFHFYLGVFEVLLFKLLGTSDVCIGMADANRWDDRVAQSIGMYLNLLPLRFQLDSTQSFEAVLKDTRRKAYSAMSHSRLPFDVLLENVECDRSTSFSPLFQAFINYRQGVSETRKFGGATGMTTEISLPRAGYDISLDIIENPGQDTRVTFMLQKSLYGEEETAKMLDMYFKLLGSVCQMSGQSLKDISLFSKEDIQNAVQLGQGPISPSTWPATLPARIENIFAEKPDTTSIKEVTGQSWSYWQMKVEVNRILSALLNAGVTKGSVVAVFQEASASQVFSLLAILRIGAIYAPLDVNIPAERLQVIIAECKPSAVLVNSSTANKASDIALQLSTAVLEVSSLPSGATVPAANITSTDPAAILFTSGTSGVPKGVVLSHGNFRNHVESLTLAHGFGSETVLQQSSIGFDMSLNQIFIALANGGTLVIVPESLRKDFGAISQIMLDHQITYTSATPSEYLAWYRHGADNISKSDSWKFATSGGEKFSAELVDVFRQLSSQFQQSIRIFNAYGPTECSLSSNELEVNLDSPQITAGRTLPNYSVCIVDEDSNPQPVGFPGEIYISGAGVAIGYLNNSEETSRKFIKTSFSDKAYRTGDKGVLHTDGTLEILGRIDGDTQVKLRGLRIELQDVEKSIVTASNGQLDEVVVSPIGSPTMLVAHVVLSSTAPRANTESFLQGLVSSLPLPQYMRPSFIVPIDRIPLTTSGKTDRKALQALGLPSATVQGNDEFSLTPTEDKLARVWDSILPLQSQGLHTLTSTSDFFQVGGNSMLLIDLRNAVRREFDIDIPLLRLFENSSISSMASLITLTESETPQSIDWAFEVAIPSNLLSSQLKSSAKSPRQPPQTVLLTGSTGFLGINFLKALVENPNITKIHCLAVRDSTKLASINSEKIVLHTGDLSLPRLGLSTVAFDALSNSADAIIHNGADVSFLKTYNSLRAANVEATKALVEIALPRKIPVHFVSTGTVGKLFGGESLEPTSLASYPPSQGFKDGYAASKWVSEVLLENVGKQLGLPVVIHRPSSITGEGASESDIVPNVVRYANILKAAPESKGWSGFVDLVSVQNVVEGLLGSVTGNPVNGVQFMHHSGEKVIPASKIGEMLQKDGEEEWDVLDMAEWVDKAVQKGMNPLVGEFLKNAGKGKGLQIGQRLLN</sequence>
<dbReference type="Pfam" id="PF14765">
    <property type="entry name" value="PS-DH"/>
    <property type="match status" value="1"/>
</dbReference>
<evidence type="ECO:0000313" key="15">
    <source>
        <dbReference type="Proteomes" id="UP000191285"/>
    </source>
</evidence>
<dbReference type="SUPFAM" id="SSF52151">
    <property type="entry name" value="FabD/lysophospholipase-like"/>
    <property type="match status" value="1"/>
</dbReference>
<evidence type="ECO:0008006" key="16">
    <source>
        <dbReference type="Google" id="ProtNLM"/>
    </source>
</evidence>
<dbReference type="CDD" id="cd02440">
    <property type="entry name" value="AdoMet_MTases"/>
    <property type="match status" value="1"/>
</dbReference>
<dbReference type="SMART" id="SM00822">
    <property type="entry name" value="PKS_KR"/>
    <property type="match status" value="1"/>
</dbReference>
<keyword evidence="3" id="KW-0436">Ligase</keyword>
<dbReference type="InterPro" id="IPR000873">
    <property type="entry name" value="AMP-dep_synth/lig_dom"/>
</dbReference>
<dbReference type="Proteomes" id="UP000191285">
    <property type="component" value="Unassembled WGS sequence"/>
</dbReference>
<dbReference type="GO" id="GO:0006633">
    <property type="term" value="P:fatty acid biosynthetic process"/>
    <property type="evidence" value="ECO:0007669"/>
    <property type="project" value="InterPro"/>
</dbReference>
<evidence type="ECO:0000256" key="8">
    <source>
        <dbReference type="ARBA" id="ARBA00029443"/>
    </source>
</evidence>
<comment type="similarity">
    <text evidence="8">In the C-terminal section; belongs to the NRP synthetase family.</text>
</comment>
<dbReference type="Gene3D" id="3.40.50.150">
    <property type="entry name" value="Vaccinia Virus protein VP39"/>
    <property type="match status" value="1"/>
</dbReference>
<dbReference type="SUPFAM" id="SSF55048">
    <property type="entry name" value="Probable ACP-binding domain of malonyl-CoA ACP transacylase"/>
    <property type="match status" value="1"/>
</dbReference>
<dbReference type="InterPro" id="IPR020845">
    <property type="entry name" value="AMP-binding_CS"/>
</dbReference>
<dbReference type="SUPFAM" id="SSF53901">
    <property type="entry name" value="Thiolase-like"/>
    <property type="match status" value="1"/>
</dbReference>
<dbReference type="SUPFAM" id="SSF53335">
    <property type="entry name" value="S-adenosyl-L-methionine-dependent methyltransferases"/>
    <property type="match status" value="1"/>
</dbReference>
<dbReference type="InterPro" id="IPR045851">
    <property type="entry name" value="AMP-bd_C_sf"/>
</dbReference>
<dbReference type="Gene3D" id="1.10.1200.10">
    <property type="entry name" value="ACP-like"/>
    <property type="match status" value="2"/>
</dbReference>
<evidence type="ECO:0000256" key="2">
    <source>
        <dbReference type="ARBA" id="ARBA00022553"/>
    </source>
</evidence>
<dbReference type="GO" id="GO:0032259">
    <property type="term" value="P:methylation"/>
    <property type="evidence" value="ECO:0007669"/>
    <property type="project" value="UniProtKB-KW"/>
</dbReference>
<dbReference type="InterPro" id="IPR018201">
    <property type="entry name" value="Ketoacyl_synth_AS"/>
</dbReference>
<dbReference type="Pfam" id="PF00698">
    <property type="entry name" value="Acyl_transf_1"/>
    <property type="match status" value="1"/>
</dbReference>
<name>A0A1V6T7A7_9EURO</name>
<feature type="domain" description="Ketosynthase family 3 (KS3)" evidence="12">
    <location>
        <begin position="4"/>
        <end position="441"/>
    </location>
</feature>
<dbReference type="InterPro" id="IPR032821">
    <property type="entry name" value="PKS_assoc"/>
</dbReference>
<feature type="domain" description="PKS/mFAS DH" evidence="13">
    <location>
        <begin position="937"/>
        <end position="1241"/>
    </location>
</feature>
<dbReference type="InterPro" id="IPR013120">
    <property type="entry name" value="FAR_NAD-bd"/>
</dbReference>
<dbReference type="PROSITE" id="PS00606">
    <property type="entry name" value="KS3_1"/>
    <property type="match status" value="1"/>
</dbReference>
<dbReference type="Pfam" id="PF07993">
    <property type="entry name" value="NAD_binding_4"/>
    <property type="match status" value="1"/>
</dbReference>
<evidence type="ECO:0000256" key="9">
    <source>
        <dbReference type="PROSITE-ProRule" id="PRU01363"/>
    </source>
</evidence>
<dbReference type="InterPro" id="IPR001242">
    <property type="entry name" value="Condensation_dom"/>
</dbReference>
<dbReference type="InterPro" id="IPR023213">
    <property type="entry name" value="CAT-like_dom_sf"/>
</dbReference>
<dbReference type="Pfam" id="PF00550">
    <property type="entry name" value="PP-binding"/>
    <property type="match status" value="1"/>
</dbReference>
<dbReference type="GO" id="GO:0030639">
    <property type="term" value="P:polyketide biosynthetic process"/>
    <property type="evidence" value="ECO:0007669"/>
    <property type="project" value="UniProtKB-ARBA"/>
</dbReference>
<keyword evidence="6" id="KW-0677">Repeat</keyword>
<dbReference type="PROSITE" id="PS00012">
    <property type="entry name" value="PHOSPHOPANTETHEINE"/>
    <property type="match status" value="2"/>
</dbReference>
<dbReference type="CDD" id="cd05930">
    <property type="entry name" value="A_NRPS"/>
    <property type="match status" value="1"/>
</dbReference>
<dbReference type="CDD" id="cd00833">
    <property type="entry name" value="PKS"/>
    <property type="match status" value="1"/>
</dbReference>
<dbReference type="PANTHER" id="PTHR43775">
    <property type="entry name" value="FATTY ACID SYNTHASE"/>
    <property type="match status" value="1"/>
</dbReference>
<dbReference type="InterPro" id="IPR014043">
    <property type="entry name" value="Acyl_transferase_dom"/>
</dbReference>